<feature type="compositionally biased region" description="Low complexity" evidence="1">
    <location>
        <begin position="347"/>
        <end position="364"/>
    </location>
</feature>
<dbReference type="Pfam" id="PF03399">
    <property type="entry name" value="SAC3_GANP"/>
    <property type="match status" value="1"/>
</dbReference>
<feature type="domain" description="SAC3/GANP/THP3 conserved" evidence="2">
    <location>
        <begin position="546"/>
        <end position="611"/>
    </location>
</feature>
<dbReference type="InterPro" id="IPR005062">
    <property type="entry name" value="SAC3/GANP/THP3_conserved"/>
</dbReference>
<dbReference type="Proteomes" id="UP000245119">
    <property type="component" value="Linkage Group LG1"/>
</dbReference>
<dbReference type="Gene3D" id="1.25.40.990">
    <property type="match status" value="1"/>
</dbReference>
<dbReference type="InterPro" id="IPR045107">
    <property type="entry name" value="SAC3/GANP/THP3"/>
</dbReference>
<sequence length="660" mass="72955">MTPPVGDMQQTEMKPEWETARKALEAVQSSSPSKGNKKKGGQEHSNALTSELLSAPPPPPPPGPPPPPPPPDQGAQYAFYPPPNPYNIYQQYGYPYSYGMQNYAPVPPPPPYADMQTGGYGFPPPMGPRMSVHSNGMDHHSSYHQNMVDGNDMRASSQSESRGLSLDVGSRFGQKWPGQGIRFQIPKRKHVNQNTPATSQSSGPKSMGQMHPMMQAAALQSRSLAKRHSPSESPAKDQIEGISGANRDEDKTNAAKEWSPELKEYVQRAFASAQNETEKDRMEALLKEKLQRAFDDGSAATKDWANEPLPVLNGGFDSLKSFGHSPGSRFSGSQMLRGAKRSRFDMQNKQQQQQRPPQAYPVAQTQGPDQDLGPGQNPDHGPGQGPDLVLLDPTSPGISEREKEAAAAIAANSATPDHDISISGRIARGKARNRGRGRGHGRGRGQNKDTEDSKKSTLAGKKNTKKSQQQKKHLKFDYEDPDKAERMLIRAARFGNQLQSPSRRKQTLTLTINTMSGGDEEEVDLGEFTVVGTCTDLEKPYLRLTSAPDPKQIRPPEVLKKSLEMVQEKWKVKQDYHYVCEQLKSIRQDLTVQGVRDAFTVKVYETHARIAMEKDLYQTKAYISITSTLDSVNCITVAVLLGISYDILVYLWLDVRGPFQ</sequence>
<feature type="compositionally biased region" description="Basic and acidic residues" evidence="1">
    <location>
        <begin position="446"/>
        <end position="455"/>
    </location>
</feature>
<proteinExistence type="predicted"/>
<feature type="compositionally biased region" description="Pro residues" evidence="1">
    <location>
        <begin position="55"/>
        <end position="72"/>
    </location>
</feature>
<dbReference type="GO" id="GO:0005634">
    <property type="term" value="C:nucleus"/>
    <property type="evidence" value="ECO:0007669"/>
    <property type="project" value="TreeGrafter"/>
</dbReference>
<comment type="caution">
    <text evidence="3">The sequence shown here is derived from an EMBL/GenBank/DDBJ whole genome shotgun (WGS) entry which is preliminary data.</text>
</comment>
<accession>A0A2T7PZE8</accession>
<feature type="compositionally biased region" description="Basic and acidic residues" evidence="1">
    <location>
        <begin position="13"/>
        <end position="24"/>
    </location>
</feature>
<feature type="region of interest" description="Disordered" evidence="1">
    <location>
        <begin position="299"/>
        <end position="474"/>
    </location>
</feature>
<feature type="compositionally biased region" description="Basic and acidic residues" evidence="1">
    <location>
        <begin position="246"/>
        <end position="262"/>
    </location>
</feature>
<organism evidence="3 4">
    <name type="scientific">Pomacea canaliculata</name>
    <name type="common">Golden apple snail</name>
    <dbReference type="NCBI Taxonomy" id="400727"/>
    <lineage>
        <taxon>Eukaryota</taxon>
        <taxon>Metazoa</taxon>
        <taxon>Spiralia</taxon>
        <taxon>Lophotrochozoa</taxon>
        <taxon>Mollusca</taxon>
        <taxon>Gastropoda</taxon>
        <taxon>Caenogastropoda</taxon>
        <taxon>Architaenioglossa</taxon>
        <taxon>Ampullarioidea</taxon>
        <taxon>Ampullariidae</taxon>
        <taxon>Pomacea</taxon>
    </lineage>
</organism>
<dbReference type="AlphaFoldDB" id="A0A2T7PZE8"/>
<dbReference type="EMBL" id="PZQS01000001">
    <property type="protein sequence ID" value="PVD38788.1"/>
    <property type="molecule type" value="Genomic_DNA"/>
</dbReference>
<feature type="region of interest" description="Disordered" evidence="1">
    <location>
        <begin position="187"/>
        <end position="262"/>
    </location>
</feature>
<name>A0A2T7PZE8_POMCA</name>
<feature type="compositionally biased region" description="Polar residues" evidence="1">
    <location>
        <begin position="192"/>
        <end position="204"/>
    </location>
</feature>
<feature type="compositionally biased region" description="Basic residues" evidence="1">
    <location>
        <begin position="462"/>
        <end position="474"/>
    </location>
</feature>
<feature type="compositionally biased region" description="Basic residues" evidence="1">
    <location>
        <begin position="427"/>
        <end position="445"/>
    </location>
</feature>
<dbReference type="STRING" id="400727.A0A2T7PZE8"/>
<evidence type="ECO:0000313" key="3">
    <source>
        <dbReference type="EMBL" id="PVD38788.1"/>
    </source>
</evidence>
<keyword evidence="4" id="KW-1185">Reference proteome</keyword>
<protein>
    <recommendedName>
        <fullName evidence="2">SAC3/GANP/THP3 conserved domain-containing protein</fullName>
    </recommendedName>
</protein>
<evidence type="ECO:0000313" key="4">
    <source>
        <dbReference type="Proteomes" id="UP000245119"/>
    </source>
</evidence>
<feature type="compositionally biased region" description="Polar residues" evidence="1">
    <location>
        <begin position="43"/>
        <end position="52"/>
    </location>
</feature>
<reference evidence="3 4" key="1">
    <citation type="submission" date="2018-04" db="EMBL/GenBank/DDBJ databases">
        <title>The genome of golden apple snail Pomacea canaliculata provides insight into stress tolerance and invasive adaptation.</title>
        <authorList>
            <person name="Liu C."/>
            <person name="Liu B."/>
            <person name="Ren Y."/>
            <person name="Zhang Y."/>
            <person name="Wang H."/>
            <person name="Li S."/>
            <person name="Jiang F."/>
            <person name="Yin L."/>
            <person name="Zhang G."/>
            <person name="Qian W."/>
            <person name="Fan W."/>
        </authorList>
    </citation>
    <scope>NUCLEOTIDE SEQUENCE [LARGE SCALE GENOMIC DNA]</scope>
    <source>
        <strain evidence="3">SZHN2017</strain>
        <tissue evidence="3">Muscle</tissue>
    </source>
</reference>
<dbReference type="OrthoDB" id="199574at2759"/>
<dbReference type="PANTHER" id="PTHR12436:SF4">
    <property type="entry name" value="LEUKOCYTE RECEPTOR CLUSTER MEMBER 8"/>
    <property type="match status" value="1"/>
</dbReference>
<evidence type="ECO:0000256" key="1">
    <source>
        <dbReference type="SAM" id="MobiDB-lite"/>
    </source>
</evidence>
<feature type="region of interest" description="Disordered" evidence="1">
    <location>
        <begin position="1"/>
        <end position="82"/>
    </location>
</feature>
<gene>
    <name evidence="3" type="ORF">C0Q70_01411</name>
</gene>
<evidence type="ECO:0000259" key="2">
    <source>
        <dbReference type="Pfam" id="PF03399"/>
    </source>
</evidence>
<dbReference type="PANTHER" id="PTHR12436">
    <property type="entry name" value="80 KDA MCM3-ASSOCIATED PROTEIN"/>
    <property type="match status" value="1"/>
</dbReference>